<proteinExistence type="predicted"/>
<evidence type="ECO:0000313" key="3">
    <source>
        <dbReference type="Proteomes" id="UP001550535"/>
    </source>
</evidence>
<sequence length="181" mass="19629">MPTELRDERGVPLEHVTVGLGWGPAARRRWFGRRPEIDLNIAALLFTADRLVDVVYHEQLTSADGSVRLHGDSLTGAGAGDDEIVSVDLSRLASHVTTVLFLVTCYTGQTFEQVANAYCRVVDSVAGTQLARHELTGGAYPGLVLGRVRRGAESWRFEAVGKGVQARHPVEAIAHIGPYLT</sequence>
<dbReference type="Gene3D" id="2.60.60.30">
    <property type="entry name" value="sav2460 like domains"/>
    <property type="match status" value="1"/>
</dbReference>
<protein>
    <submittedName>
        <fullName evidence="2">TerD family protein</fullName>
    </submittedName>
</protein>
<dbReference type="PANTHER" id="PTHR32097:SF17">
    <property type="entry name" value="CAMP-BINDING PROTEIN 1-RELATED"/>
    <property type="match status" value="1"/>
</dbReference>
<dbReference type="EMBL" id="JBEYBR010000009">
    <property type="protein sequence ID" value="MEU2121296.1"/>
    <property type="molecule type" value="Genomic_DNA"/>
</dbReference>
<dbReference type="PANTHER" id="PTHR32097">
    <property type="entry name" value="CAMP-BINDING PROTEIN 1-RELATED"/>
    <property type="match status" value="1"/>
</dbReference>
<evidence type="ECO:0000259" key="1">
    <source>
        <dbReference type="Pfam" id="PF02342"/>
    </source>
</evidence>
<comment type="caution">
    <text evidence="2">The sequence shown here is derived from an EMBL/GenBank/DDBJ whole genome shotgun (WGS) entry which is preliminary data.</text>
</comment>
<dbReference type="InterPro" id="IPR051324">
    <property type="entry name" value="Stress/Tellurium_Resist"/>
</dbReference>
<gene>
    <name evidence="2" type="ORF">ABZ507_05620</name>
</gene>
<dbReference type="InterPro" id="IPR003325">
    <property type="entry name" value="TerD"/>
</dbReference>
<organism evidence="2 3">
    <name type="scientific">Nocardia niwae</name>
    <dbReference type="NCBI Taxonomy" id="626084"/>
    <lineage>
        <taxon>Bacteria</taxon>
        <taxon>Bacillati</taxon>
        <taxon>Actinomycetota</taxon>
        <taxon>Actinomycetes</taxon>
        <taxon>Mycobacteriales</taxon>
        <taxon>Nocardiaceae</taxon>
        <taxon>Nocardia</taxon>
    </lineage>
</organism>
<dbReference type="RefSeq" id="WP_063018181.1">
    <property type="nucleotide sequence ID" value="NZ_JBEYBR010000009.1"/>
</dbReference>
<keyword evidence="3" id="KW-1185">Reference proteome</keyword>
<reference evidence="2 3" key="1">
    <citation type="submission" date="2024-06" db="EMBL/GenBank/DDBJ databases">
        <title>The Natural Products Discovery Center: Release of the First 8490 Sequenced Strains for Exploring Actinobacteria Biosynthetic Diversity.</title>
        <authorList>
            <person name="Kalkreuter E."/>
            <person name="Kautsar S.A."/>
            <person name="Yang D."/>
            <person name="Bader C.D."/>
            <person name="Teijaro C.N."/>
            <person name="Fluegel L."/>
            <person name="Davis C.M."/>
            <person name="Simpson J.R."/>
            <person name="Lauterbach L."/>
            <person name="Steele A.D."/>
            <person name="Gui C."/>
            <person name="Meng S."/>
            <person name="Li G."/>
            <person name="Viehrig K."/>
            <person name="Ye F."/>
            <person name="Su P."/>
            <person name="Kiefer A.F."/>
            <person name="Nichols A."/>
            <person name="Cepeda A.J."/>
            <person name="Yan W."/>
            <person name="Fan B."/>
            <person name="Jiang Y."/>
            <person name="Adhikari A."/>
            <person name="Zheng C.-J."/>
            <person name="Schuster L."/>
            <person name="Cowan T.M."/>
            <person name="Smanski M.J."/>
            <person name="Chevrette M.G."/>
            <person name="De Carvalho L.P.S."/>
            <person name="Shen B."/>
        </authorList>
    </citation>
    <scope>NUCLEOTIDE SEQUENCE [LARGE SCALE GENOMIC DNA]</scope>
    <source>
        <strain evidence="2 3">NPDC019434</strain>
    </source>
</reference>
<accession>A0ABV2X5X0</accession>
<dbReference type="CDD" id="cd06974">
    <property type="entry name" value="TerD_like"/>
    <property type="match status" value="1"/>
</dbReference>
<dbReference type="Proteomes" id="UP001550535">
    <property type="component" value="Unassembled WGS sequence"/>
</dbReference>
<name>A0ABV2X5X0_9NOCA</name>
<feature type="domain" description="TerD" evidence="1">
    <location>
        <begin position="13"/>
        <end position="166"/>
    </location>
</feature>
<evidence type="ECO:0000313" key="2">
    <source>
        <dbReference type="EMBL" id="MEU2121296.1"/>
    </source>
</evidence>
<dbReference type="Pfam" id="PF02342">
    <property type="entry name" value="TerD"/>
    <property type="match status" value="1"/>
</dbReference>